<protein>
    <submittedName>
        <fullName evidence="1">Uncharacterized protein</fullName>
    </submittedName>
</protein>
<keyword evidence="2" id="KW-1185">Reference proteome</keyword>
<name>A0A433UC48_ELYCH</name>
<evidence type="ECO:0000313" key="1">
    <source>
        <dbReference type="EMBL" id="RUS91447.1"/>
    </source>
</evidence>
<dbReference type="Proteomes" id="UP000271974">
    <property type="component" value="Unassembled WGS sequence"/>
</dbReference>
<feature type="non-terminal residue" evidence="1">
    <location>
        <position position="1"/>
    </location>
</feature>
<sequence>LWCFGLTDAEGLSEVCIHSIVSFALSLGRLDPGPDGAELVLLSVVLAFKLVHAVGGVHPRIALEPDDFNRDYAVSRYLLFSSSQNGVYVLVCDLTVLGGKHVTGSVADHVEHLVLPKLVSVLRIAHHPTLLDDYIVQAEFHLSPLDDALLHCVFCDEPEHTDLLLLADTMGSILKRYTIDRNIDDEDRTHNINIHLRIPVRVKQNNDICSGQIDTQATSPGAQHENELCAIGVVEPHPPNNLAPYLSLFVRRLSIKAAVVIPAPETVVLQDIKHTLHLTILLESGQQLIQDDHFAAVFNQMIISCVGSLTWLHAVKQVRVVAAFPQLHEDVEQPHLVAAASAVYYVNVFHENLRV</sequence>
<dbReference type="EMBL" id="RQTK01000011">
    <property type="protein sequence ID" value="RUS91447.1"/>
    <property type="molecule type" value="Genomic_DNA"/>
</dbReference>
<proteinExistence type="predicted"/>
<dbReference type="AlphaFoldDB" id="A0A433UC48"/>
<reference evidence="1 2" key="1">
    <citation type="submission" date="2019-01" db="EMBL/GenBank/DDBJ databases">
        <title>A draft genome assembly of the solar-powered sea slug Elysia chlorotica.</title>
        <authorList>
            <person name="Cai H."/>
            <person name="Li Q."/>
            <person name="Fang X."/>
            <person name="Li J."/>
            <person name="Curtis N.E."/>
            <person name="Altenburger A."/>
            <person name="Shibata T."/>
            <person name="Feng M."/>
            <person name="Maeda T."/>
            <person name="Schwartz J.A."/>
            <person name="Shigenobu S."/>
            <person name="Lundholm N."/>
            <person name="Nishiyama T."/>
            <person name="Yang H."/>
            <person name="Hasebe M."/>
            <person name="Li S."/>
            <person name="Pierce S.K."/>
            <person name="Wang J."/>
        </authorList>
    </citation>
    <scope>NUCLEOTIDE SEQUENCE [LARGE SCALE GENOMIC DNA]</scope>
    <source>
        <strain evidence="1">EC2010</strain>
        <tissue evidence="1">Whole organism of an adult</tissue>
    </source>
</reference>
<organism evidence="1 2">
    <name type="scientific">Elysia chlorotica</name>
    <name type="common">Eastern emerald elysia</name>
    <name type="synonym">Sea slug</name>
    <dbReference type="NCBI Taxonomy" id="188477"/>
    <lineage>
        <taxon>Eukaryota</taxon>
        <taxon>Metazoa</taxon>
        <taxon>Spiralia</taxon>
        <taxon>Lophotrochozoa</taxon>
        <taxon>Mollusca</taxon>
        <taxon>Gastropoda</taxon>
        <taxon>Heterobranchia</taxon>
        <taxon>Euthyneura</taxon>
        <taxon>Panpulmonata</taxon>
        <taxon>Sacoglossa</taxon>
        <taxon>Placobranchoidea</taxon>
        <taxon>Plakobranchidae</taxon>
        <taxon>Elysia</taxon>
    </lineage>
</organism>
<gene>
    <name evidence="1" type="ORF">EGW08_000771</name>
</gene>
<comment type="caution">
    <text evidence="1">The sequence shown here is derived from an EMBL/GenBank/DDBJ whole genome shotgun (WGS) entry which is preliminary data.</text>
</comment>
<evidence type="ECO:0000313" key="2">
    <source>
        <dbReference type="Proteomes" id="UP000271974"/>
    </source>
</evidence>
<feature type="non-terminal residue" evidence="1">
    <location>
        <position position="355"/>
    </location>
</feature>
<accession>A0A433UC48</accession>
<dbReference type="OrthoDB" id="10670315at2759"/>